<dbReference type="Pfam" id="PF01263">
    <property type="entry name" value="Aldose_epim"/>
    <property type="match status" value="1"/>
</dbReference>
<dbReference type="FunFam" id="2.70.98.10:FF:000008">
    <property type="entry name" value="Aldose 1-epimerase"/>
    <property type="match status" value="1"/>
</dbReference>
<dbReference type="Proteomes" id="UP000317650">
    <property type="component" value="Chromosome 5"/>
</dbReference>
<dbReference type="STRING" id="52838.A0A4S8JYQ2"/>
<comment type="pathway">
    <text evidence="1 5">Carbohydrate metabolism; hexose metabolism.</text>
</comment>
<evidence type="ECO:0000256" key="8">
    <source>
        <dbReference type="PIRSR" id="PIRSR005096-3"/>
    </source>
</evidence>
<dbReference type="GO" id="GO:0030246">
    <property type="term" value="F:carbohydrate binding"/>
    <property type="evidence" value="ECO:0007669"/>
    <property type="project" value="InterPro"/>
</dbReference>
<proteinExistence type="inferred from homology"/>
<feature type="active site" description="Proton acceptor" evidence="6">
    <location>
        <position position="326"/>
    </location>
</feature>
<evidence type="ECO:0000256" key="5">
    <source>
        <dbReference type="PIRNR" id="PIRNR005096"/>
    </source>
</evidence>
<dbReference type="AlphaFoldDB" id="A0A4S8JYQ2"/>
<comment type="caution">
    <text evidence="10">The sequence shown here is derived from an EMBL/GenBank/DDBJ whole genome shotgun (WGS) entry which is preliminary data.</text>
</comment>
<dbReference type="InterPro" id="IPR014718">
    <property type="entry name" value="GH-type_carb-bd"/>
</dbReference>
<feature type="chain" id="PRO_5020480459" description="Aldose 1-epimerase" evidence="9">
    <location>
        <begin position="25"/>
        <end position="360"/>
    </location>
</feature>
<dbReference type="GO" id="GO:0004034">
    <property type="term" value="F:aldose 1-epimerase activity"/>
    <property type="evidence" value="ECO:0007669"/>
    <property type="project" value="UniProtKB-EC"/>
</dbReference>
<feature type="active site" description="Proton donor" evidence="6">
    <location>
        <position position="193"/>
    </location>
</feature>
<protein>
    <recommendedName>
        <fullName evidence="5">Aldose 1-epimerase</fullName>
        <ecNumber evidence="5">5.1.3.3</ecNumber>
    </recommendedName>
</protein>
<dbReference type="UniPathway" id="UPA00242"/>
<dbReference type="GO" id="GO:0033499">
    <property type="term" value="P:galactose catabolic process via UDP-galactose, Leloir pathway"/>
    <property type="evidence" value="ECO:0007669"/>
    <property type="project" value="TreeGrafter"/>
</dbReference>
<dbReference type="Gene3D" id="2.70.98.10">
    <property type="match status" value="1"/>
</dbReference>
<accession>A0A4S8JYQ2</accession>
<dbReference type="EC" id="5.1.3.3" evidence="5"/>
<feature type="binding site" evidence="8">
    <location>
        <begin position="92"/>
        <end position="93"/>
    </location>
    <ligand>
        <name>beta-D-galactose</name>
        <dbReference type="ChEBI" id="CHEBI:27667"/>
    </ligand>
</feature>
<dbReference type="SUPFAM" id="SSF74650">
    <property type="entry name" value="Galactose mutarotase-like"/>
    <property type="match status" value="1"/>
</dbReference>
<evidence type="ECO:0000313" key="11">
    <source>
        <dbReference type="Proteomes" id="UP000317650"/>
    </source>
</evidence>
<evidence type="ECO:0000313" key="10">
    <source>
        <dbReference type="EMBL" id="THU67500.1"/>
    </source>
</evidence>
<dbReference type="PROSITE" id="PS51257">
    <property type="entry name" value="PROKAR_LIPOPROTEIN"/>
    <property type="match status" value="1"/>
</dbReference>
<evidence type="ECO:0000256" key="7">
    <source>
        <dbReference type="PIRSR" id="PIRSR005096-2"/>
    </source>
</evidence>
<keyword evidence="9" id="KW-0732">Signal</keyword>
<dbReference type="EMBL" id="PYDT01000003">
    <property type="protein sequence ID" value="THU67500.1"/>
    <property type="molecule type" value="Genomic_DNA"/>
</dbReference>
<feature type="signal peptide" evidence="9">
    <location>
        <begin position="1"/>
        <end position="24"/>
    </location>
</feature>
<dbReference type="InterPro" id="IPR011013">
    <property type="entry name" value="Gal_mutarotase_sf_dom"/>
</dbReference>
<sequence length="360" mass="38917">MAKPPFLPFLLFVASALLSTSCSAAPRKIVAFYELKKGDFSVKVTNWGAIITSVVLPDSKGNLGDVVLGYDGLGPYINNSAHFGAVVGRVANRISGARFVLNGKAYRLSKNSGNNTLHGGHRGFSHVIWTVKEKVDGEFPYITLYYHSFDGDQGFPGALDVFVTYKISAPYELSIAMHAKSLNKATPVNLAQHSYWNLGGHGSGTILSNTVQIFASKITPVDANLIPIGTIVPVSGTPYDFLKPTTVGSLIDKLSSGYDINYVLDQPIGSNGMRKVAVVKDGYGSGRAFELWANQPGVQFYTGNFLNNVKGKGGHIYGKHAGLCLETQGFPDSVNHPNFPSQIVNPGEDYKHNMLFKFSF</sequence>
<name>A0A4S8JYQ2_MUSBA</name>
<gene>
    <name evidence="10" type="ORF">C4D60_Mb05t25280</name>
</gene>
<comment type="catalytic activity">
    <reaction evidence="5">
        <text>alpha-D-glucose = beta-D-glucose</text>
        <dbReference type="Rhea" id="RHEA:10264"/>
        <dbReference type="ChEBI" id="CHEBI:15903"/>
        <dbReference type="ChEBI" id="CHEBI:17925"/>
        <dbReference type="EC" id="5.1.3.3"/>
    </reaction>
</comment>
<evidence type="ECO:0000256" key="6">
    <source>
        <dbReference type="PIRSR" id="PIRSR005096-1"/>
    </source>
</evidence>
<dbReference type="InterPro" id="IPR008183">
    <property type="entry name" value="Aldose_1/G6P_1-epimerase"/>
</dbReference>
<dbReference type="NCBIfam" id="NF008277">
    <property type="entry name" value="PRK11055.1"/>
    <property type="match status" value="1"/>
</dbReference>
<dbReference type="PIRSF" id="PIRSF005096">
    <property type="entry name" value="GALM"/>
    <property type="match status" value="1"/>
</dbReference>
<dbReference type="CDD" id="cd09019">
    <property type="entry name" value="galactose_mutarotase_like"/>
    <property type="match status" value="1"/>
</dbReference>
<dbReference type="InterPro" id="IPR015443">
    <property type="entry name" value="Aldose_1-epimerase"/>
</dbReference>
<keyword evidence="11" id="KW-1185">Reference proteome</keyword>
<dbReference type="PANTHER" id="PTHR10091">
    <property type="entry name" value="ALDOSE-1-EPIMERASE"/>
    <property type="match status" value="1"/>
</dbReference>
<evidence type="ECO:0000256" key="4">
    <source>
        <dbReference type="ARBA" id="ARBA00023277"/>
    </source>
</evidence>
<comment type="similarity">
    <text evidence="2 5">Belongs to the aldose epimerase family.</text>
</comment>
<keyword evidence="4 5" id="KW-0119">Carbohydrate metabolism</keyword>
<feature type="binding site" evidence="8">
    <location>
        <begin position="193"/>
        <end position="195"/>
    </location>
    <ligand>
        <name>beta-D-galactose</name>
        <dbReference type="ChEBI" id="CHEBI:27667"/>
    </ligand>
</feature>
<evidence type="ECO:0000256" key="9">
    <source>
        <dbReference type="SAM" id="SignalP"/>
    </source>
</evidence>
<evidence type="ECO:0000256" key="3">
    <source>
        <dbReference type="ARBA" id="ARBA00023235"/>
    </source>
</evidence>
<evidence type="ECO:0000256" key="1">
    <source>
        <dbReference type="ARBA" id="ARBA00005028"/>
    </source>
</evidence>
<dbReference type="InterPro" id="IPR047215">
    <property type="entry name" value="Galactose_mutarotase-like"/>
</dbReference>
<organism evidence="10 11">
    <name type="scientific">Musa balbisiana</name>
    <name type="common">Banana</name>
    <dbReference type="NCBI Taxonomy" id="52838"/>
    <lineage>
        <taxon>Eukaryota</taxon>
        <taxon>Viridiplantae</taxon>
        <taxon>Streptophyta</taxon>
        <taxon>Embryophyta</taxon>
        <taxon>Tracheophyta</taxon>
        <taxon>Spermatophyta</taxon>
        <taxon>Magnoliopsida</taxon>
        <taxon>Liliopsida</taxon>
        <taxon>Zingiberales</taxon>
        <taxon>Musaceae</taxon>
        <taxon>Musa</taxon>
    </lineage>
</organism>
<feature type="binding site" evidence="7">
    <location>
        <position position="259"/>
    </location>
    <ligand>
        <name>beta-D-galactose</name>
        <dbReference type="ChEBI" id="CHEBI:27667"/>
    </ligand>
</feature>
<keyword evidence="3 5" id="KW-0413">Isomerase</keyword>
<reference evidence="10 11" key="1">
    <citation type="journal article" date="2019" name="Nat. Plants">
        <title>Genome sequencing of Musa balbisiana reveals subgenome evolution and function divergence in polyploid bananas.</title>
        <authorList>
            <person name="Yao X."/>
        </authorList>
    </citation>
    <scope>NUCLEOTIDE SEQUENCE [LARGE SCALE GENOMIC DNA]</scope>
    <source>
        <strain evidence="11">cv. DH-PKW</strain>
        <tissue evidence="10">Leaves</tissue>
    </source>
</reference>
<evidence type="ECO:0000256" key="2">
    <source>
        <dbReference type="ARBA" id="ARBA00006206"/>
    </source>
</evidence>
<dbReference type="GO" id="GO:0006006">
    <property type="term" value="P:glucose metabolic process"/>
    <property type="evidence" value="ECO:0007669"/>
    <property type="project" value="TreeGrafter"/>
</dbReference>
<dbReference type="PANTHER" id="PTHR10091:SF0">
    <property type="entry name" value="GALACTOSE MUTAROTASE"/>
    <property type="match status" value="1"/>
</dbReference>